<proteinExistence type="predicted"/>
<name>A0A1R2C382_9CILI</name>
<gene>
    <name evidence="3" type="ORF">SteCoe_15609</name>
</gene>
<keyword evidence="2" id="KW-0802">TPR repeat</keyword>
<dbReference type="InterPro" id="IPR011990">
    <property type="entry name" value="TPR-like_helical_dom_sf"/>
</dbReference>
<comment type="caution">
    <text evidence="3">The sequence shown here is derived from an EMBL/GenBank/DDBJ whole genome shotgun (WGS) entry which is preliminary data.</text>
</comment>
<sequence>MGACACKKKKIRIEISGKFLMDSFRYDNAIMFYLRKIHQRTETNHPNIENSYKKLGRCMYHFGKYEETIEILTKCLDFCSTKTKDDLYMCDIYKMLANCYEAVLNYSLAVEFFIKTQKILVKYHKKRDKIILDLYLSISKCYTNQGKFNLSIKYTEKARKHLESESYFPPDLADIYINLGTLNRFLRKYDVSYHLYKTAAEILLKYFPPFSIFLEHTYLYIGMSCEWLGNIDEAEQYYLFFIKSRETSCEKGDMSLINSYELMIDFYSRHKDIKTPKENYAEKCRNVIIEHVSSKGSVTQTGGGI</sequence>
<keyword evidence="1" id="KW-0677">Repeat</keyword>
<accession>A0A1R2C382</accession>
<protein>
    <recommendedName>
        <fullName evidence="5">Tetratricopeptide repeat protein</fullName>
    </recommendedName>
</protein>
<dbReference type="SMART" id="SM00028">
    <property type="entry name" value="TPR"/>
    <property type="match status" value="5"/>
</dbReference>
<dbReference type="Gene3D" id="1.25.40.10">
    <property type="entry name" value="Tetratricopeptide repeat domain"/>
    <property type="match status" value="2"/>
</dbReference>
<dbReference type="Proteomes" id="UP000187209">
    <property type="component" value="Unassembled WGS sequence"/>
</dbReference>
<organism evidence="3 4">
    <name type="scientific">Stentor coeruleus</name>
    <dbReference type="NCBI Taxonomy" id="5963"/>
    <lineage>
        <taxon>Eukaryota</taxon>
        <taxon>Sar</taxon>
        <taxon>Alveolata</taxon>
        <taxon>Ciliophora</taxon>
        <taxon>Postciliodesmatophora</taxon>
        <taxon>Heterotrichea</taxon>
        <taxon>Heterotrichida</taxon>
        <taxon>Stentoridae</taxon>
        <taxon>Stentor</taxon>
    </lineage>
</organism>
<evidence type="ECO:0000313" key="4">
    <source>
        <dbReference type="Proteomes" id="UP000187209"/>
    </source>
</evidence>
<dbReference type="SUPFAM" id="SSF48452">
    <property type="entry name" value="TPR-like"/>
    <property type="match status" value="1"/>
</dbReference>
<dbReference type="PANTHER" id="PTHR45641:SF1">
    <property type="entry name" value="AAA+ ATPASE DOMAIN-CONTAINING PROTEIN"/>
    <property type="match status" value="1"/>
</dbReference>
<evidence type="ECO:0000256" key="1">
    <source>
        <dbReference type="ARBA" id="ARBA00022737"/>
    </source>
</evidence>
<dbReference type="InterPro" id="IPR019734">
    <property type="entry name" value="TPR_rpt"/>
</dbReference>
<evidence type="ECO:0008006" key="5">
    <source>
        <dbReference type="Google" id="ProtNLM"/>
    </source>
</evidence>
<dbReference type="AlphaFoldDB" id="A0A1R2C382"/>
<dbReference type="PANTHER" id="PTHR45641">
    <property type="entry name" value="TETRATRICOPEPTIDE REPEAT PROTEIN (AFU_ORTHOLOGUE AFUA_6G03870)"/>
    <property type="match status" value="1"/>
</dbReference>
<evidence type="ECO:0000256" key="2">
    <source>
        <dbReference type="ARBA" id="ARBA00022803"/>
    </source>
</evidence>
<evidence type="ECO:0000313" key="3">
    <source>
        <dbReference type="EMBL" id="OMJ83441.1"/>
    </source>
</evidence>
<keyword evidence="4" id="KW-1185">Reference proteome</keyword>
<reference evidence="3 4" key="1">
    <citation type="submission" date="2016-11" db="EMBL/GenBank/DDBJ databases">
        <title>The macronuclear genome of Stentor coeruleus: a giant cell with tiny introns.</title>
        <authorList>
            <person name="Slabodnick M."/>
            <person name="Ruby J.G."/>
            <person name="Reiff S.B."/>
            <person name="Swart E.C."/>
            <person name="Gosai S."/>
            <person name="Prabakaran S."/>
            <person name="Witkowska E."/>
            <person name="Larue G.E."/>
            <person name="Fisher S."/>
            <person name="Freeman R.M."/>
            <person name="Gunawardena J."/>
            <person name="Chu W."/>
            <person name="Stover N.A."/>
            <person name="Gregory B.D."/>
            <person name="Nowacki M."/>
            <person name="Derisi J."/>
            <person name="Roy S.W."/>
            <person name="Marshall W.F."/>
            <person name="Sood P."/>
        </authorList>
    </citation>
    <scope>NUCLEOTIDE SEQUENCE [LARGE SCALE GENOMIC DNA]</scope>
    <source>
        <strain evidence="3">WM001</strain>
    </source>
</reference>
<dbReference type="OrthoDB" id="381520at2759"/>
<dbReference type="EMBL" id="MPUH01000303">
    <property type="protein sequence ID" value="OMJ83441.1"/>
    <property type="molecule type" value="Genomic_DNA"/>
</dbReference>